<gene>
    <name evidence="1" type="ORF">GCM10022389_18470</name>
</gene>
<dbReference type="RefSeq" id="WP_344816424.1">
    <property type="nucleotide sequence ID" value="NZ_BAABCT010000004.1"/>
</dbReference>
<evidence type="ECO:0008006" key="3">
    <source>
        <dbReference type="Google" id="ProtNLM"/>
    </source>
</evidence>
<proteinExistence type="predicted"/>
<dbReference type="Gene3D" id="2.180.10.10">
    <property type="entry name" value="RHS repeat-associated core"/>
    <property type="match status" value="1"/>
</dbReference>
<reference evidence="2" key="1">
    <citation type="journal article" date="2019" name="Int. J. Syst. Evol. Microbiol.">
        <title>The Global Catalogue of Microorganisms (GCM) 10K type strain sequencing project: providing services to taxonomists for standard genome sequencing and annotation.</title>
        <authorList>
            <consortium name="The Broad Institute Genomics Platform"/>
            <consortium name="The Broad Institute Genome Sequencing Center for Infectious Disease"/>
            <person name="Wu L."/>
            <person name="Ma J."/>
        </authorList>
    </citation>
    <scope>NUCLEOTIDE SEQUENCE [LARGE SCALE GENOMIC DNA]</scope>
    <source>
        <strain evidence="2">JCM 17069</strain>
    </source>
</reference>
<dbReference type="PROSITE" id="PS51257">
    <property type="entry name" value="PROKAR_LIPOPROTEIN"/>
    <property type="match status" value="1"/>
</dbReference>
<evidence type="ECO:0000313" key="2">
    <source>
        <dbReference type="Proteomes" id="UP001500367"/>
    </source>
</evidence>
<keyword evidence="2" id="KW-1185">Reference proteome</keyword>
<dbReference type="EMBL" id="BAABCT010000004">
    <property type="protein sequence ID" value="GAA4073268.1"/>
    <property type="molecule type" value="Genomic_DNA"/>
</dbReference>
<accession>A0ABP7VS36</accession>
<dbReference type="Proteomes" id="UP001500367">
    <property type="component" value="Unassembled WGS sequence"/>
</dbReference>
<evidence type="ECO:0000313" key="1">
    <source>
        <dbReference type="EMBL" id="GAA4073268.1"/>
    </source>
</evidence>
<organism evidence="1 2">
    <name type="scientific">Flavobacterium cheonanense</name>
    <dbReference type="NCBI Taxonomy" id="706183"/>
    <lineage>
        <taxon>Bacteria</taxon>
        <taxon>Pseudomonadati</taxon>
        <taxon>Bacteroidota</taxon>
        <taxon>Flavobacteriia</taxon>
        <taxon>Flavobacteriales</taxon>
        <taxon>Flavobacteriaceae</taxon>
        <taxon>Flavobacterium</taxon>
    </lineage>
</organism>
<protein>
    <recommendedName>
        <fullName evidence="3">YD repeat-containing protein</fullName>
    </recommendedName>
</protein>
<comment type="caution">
    <text evidence="1">The sequence shown here is derived from an EMBL/GenBank/DDBJ whole genome shotgun (WGS) entry which is preliminary data.</text>
</comment>
<name>A0ABP7VS36_9FLAO</name>
<sequence>MKIFYILLVFVTLTSCSTVKFKEIEMDVIQELKGNIKEIRWKTLYFNTKFKDSVRRQEDILVVYDKKYNTLKQIVFHPKGNIEEIYNYNSRGLLENIIAKYTKSISKAEYKYDKKNNIVQYNHYENDTLISSKLTKYDNKNNPIERKLINFKSPKNNWSEKILNDYKSRTSISQGFDEKNIESNSFIKTTYDKKGFIIQSESLNKNNKSKSKSISEYDSYGNLTIFKSYNENGEVKSIRTAKNLYDKKGNIILRETFIDNKLFRRTTLEIVYY</sequence>